<keyword evidence="7" id="KW-0436">Ligase</keyword>
<feature type="transmembrane region" description="Helical" evidence="5">
    <location>
        <begin position="132"/>
        <end position="149"/>
    </location>
</feature>
<evidence type="ECO:0000313" key="7">
    <source>
        <dbReference type="EMBL" id="TVS29238.1"/>
    </source>
</evidence>
<feature type="transmembrane region" description="Helical" evidence="5">
    <location>
        <begin position="378"/>
        <end position="399"/>
    </location>
</feature>
<evidence type="ECO:0000256" key="3">
    <source>
        <dbReference type="ARBA" id="ARBA00022989"/>
    </source>
</evidence>
<dbReference type="InterPro" id="IPR007016">
    <property type="entry name" value="O-antigen_ligase-rel_domated"/>
</dbReference>
<name>A0A6C1U097_9CORY</name>
<dbReference type="Pfam" id="PF04932">
    <property type="entry name" value="Wzy_C"/>
    <property type="match status" value="1"/>
</dbReference>
<reference evidence="7 8" key="1">
    <citation type="submission" date="2018-12" db="EMBL/GenBank/DDBJ databases">
        <title>Corynebacterium sanguinis sp. nov., a clinically-associated and environmental corynebacterium.</title>
        <authorList>
            <person name="Gonzales-Siles L."/>
            <person name="Jaen-Luchoro D."/>
            <person name="Cardew S."/>
            <person name="Inganas E."/>
            <person name="Ohlen M."/>
            <person name="Jensie-Markopolous S."/>
            <person name="Pinyeiro-Iglesias B."/>
            <person name="Molin K."/>
            <person name="Skovbjerg S."/>
            <person name="Svensson-Stadler L."/>
            <person name="Funke G."/>
            <person name="Moore E.R.B."/>
        </authorList>
    </citation>
    <scope>NUCLEOTIDE SEQUENCE [LARGE SCALE GENOMIC DNA]</scope>
    <source>
        <strain evidence="7 8">58734</strain>
    </source>
</reference>
<comment type="subcellular location">
    <subcellularLocation>
        <location evidence="1">Membrane</location>
        <topology evidence="1">Multi-pass membrane protein</topology>
    </subcellularLocation>
</comment>
<comment type="caution">
    <text evidence="7">The sequence shown here is derived from an EMBL/GenBank/DDBJ whole genome shotgun (WGS) entry which is preliminary data.</text>
</comment>
<feature type="domain" description="O-antigen ligase-related" evidence="6">
    <location>
        <begin position="218"/>
        <end position="356"/>
    </location>
</feature>
<proteinExistence type="predicted"/>
<protein>
    <submittedName>
        <fullName evidence="7">O-antigen ligase domain-containing protein</fullName>
    </submittedName>
</protein>
<evidence type="ECO:0000256" key="5">
    <source>
        <dbReference type="SAM" id="Phobius"/>
    </source>
</evidence>
<feature type="transmembrane region" description="Helical" evidence="5">
    <location>
        <begin position="44"/>
        <end position="63"/>
    </location>
</feature>
<gene>
    <name evidence="7" type="ORF">EKI59_04070</name>
</gene>
<keyword evidence="3 5" id="KW-1133">Transmembrane helix</keyword>
<dbReference type="RefSeq" id="WP_144772792.1">
    <property type="nucleotide sequence ID" value="NZ_JALXXO010000002.1"/>
</dbReference>
<dbReference type="OrthoDB" id="4409276at2"/>
<sequence length="450" mass="48350">MIQLLTAVALAGALFLVALRRPQDAVLILLCLVPFHGLLKIAPVTISFWKEGAILAILAASLLPRNTPSAAGYRAHLSWTAPLFILVPFGIASALIAHGSGSFFPIKIAFFYLLLIFIVWRHPFTAKDKDRLITILIVTGTIAALYGLLQQVLQGERLVAMGYEWAKEVRTTGPLLRSFGTFNQPFPFGLYLMIALLTGVSASLLEPNRLRSRLFWPLSVIMVVGLILSVVRASYIGLVVGLIVLGVTQHRRVLKLVLGVSAAAVGVIVVAGVALSNSQAVQALFSSSSLQQRLGHWTDALRIALTHPLGTGLGSTGSSAYRIGPGLDVLNPPYQPDSQYLKIALELGPIGMALYIAVVVFIVISLQQLLHRLPTHSIDFSFVCISLAATIAACISAAFATYLEIFPLDILFWTLPAIACCVPTAARTMSEPAQERVVSTRVPVEAADAS</sequence>
<dbReference type="GO" id="GO:0016874">
    <property type="term" value="F:ligase activity"/>
    <property type="evidence" value="ECO:0007669"/>
    <property type="project" value="UniProtKB-KW"/>
</dbReference>
<keyword evidence="2 5" id="KW-0812">Transmembrane</keyword>
<dbReference type="GO" id="GO:0016020">
    <property type="term" value="C:membrane"/>
    <property type="evidence" value="ECO:0007669"/>
    <property type="project" value="UniProtKB-SubCell"/>
</dbReference>
<feature type="transmembrane region" description="Helical" evidence="5">
    <location>
        <begin position="253"/>
        <end position="275"/>
    </location>
</feature>
<evidence type="ECO:0000256" key="4">
    <source>
        <dbReference type="ARBA" id="ARBA00023136"/>
    </source>
</evidence>
<dbReference type="EMBL" id="RXIR01000006">
    <property type="protein sequence ID" value="TVS29238.1"/>
    <property type="molecule type" value="Genomic_DNA"/>
</dbReference>
<feature type="transmembrane region" description="Helical" evidence="5">
    <location>
        <begin position="343"/>
        <end position="366"/>
    </location>
</feature>
<evidence type="ECO:0000313" key="8">
    <source>
        <dbReference type="Proteomes" id="UP000336646"/>
    </source>
</evidence>
<dbReference type="PANTHER" id="PTHR37422:SF13">
    <property type="entry name" value="LIPOPOLYSACCHARIDE BIOSYNTHESIS PROTEIN PA4999-RELATED"/>
    <property type="match status" value="1"/>
</dbReference>
<feature type="transmembrane region" description="Helical" evidence="5">
    <location>
        <begin position="214"/>
        <end position="247"/>
    </location>
</feature>
<dbReference type="AlphaFoldDB" id="A0A6C1U097"/>
<accession>A0A6C1U097</accession>
<evidence type="ECO:0000259" key="6">
    <source>
        <dbReference type="Pfam" id="PF04932"/>
    </source>
</evidence>
<dbReference type="Proteomes" id="UP000336646">
    <property type="component" value="Unassembled WGS sequence"/>
</dbReference>
<dbReference type="InterPro" id="IPR051533">
    <property type="entry name" value="WaaL-like"/>
</dbReference>
<dbReference type="PANTHER" id="PTHR37422">
    <property type="entry name" value="TEICHURONIC ACID BIOSYNTHESIS PROTEIN TUAE"/>
    <property type="match status" value="1"/>
</dbReference>
<evidence type="ECO:0000256" key="2">
    <source>
        <dbReference type="ARBA" id="ARBA00022692"/>
    </source>
</evidence>
<keyword evidence="4 5" id="KW-0472">Membrane</keyword>
<feature type="transmembrane region" description="Helical" evidence="5">
    <location>
        <begin position="103"/>
        <end position="120"/>
    </location>
</feature>
<feature type="transmembrane region" description="Helical" evidence="5">
    <location>
        <begin position="75"/>
        <end position="97"/>
    </location>
</feature>
<organism evidence="7 8">
    <name type="scientific">Corynebacterium sanguinis</name>
    <dbReference type="NCBI Taxonomy" id="2594913"/>
    <lineage>
        <taxon>Bacteria</taxon>
        <taxon>Bacillati</taxon>
        <taxon>Actinomycetota</taxon>
        <taxon>Actinomycetes</taxon>
        <taxon>Mycobacteriales</taxon>
        <taxon>Corynebacteriaceae</taxon>
        <taxon>Corynebacterium</taxon>
    </lineage>
</organism>
<evidence type="ECO:0000256" key="1">
    <source>
        <dbReference type="ARBA" id="ARBA00004141"/>
    </source>
</evidence>
<feature type="transmembrane region" description="Helical" evidence="5">
    <location>
        <begin position="186"/>
        <end position="205"/>
    </location>
</feature>